<feature type="coiled-coil region" evidence="1">
    <location>
        <begin position="160"/>
        <end position="187"/>
    </location>
</feature>
<feature type="coiled-coil region" evidence="1">
    <location>
        <begin position="280"/>
        <end position="307"/>
    </location>
</feature>
<feature type="region of interest" description="Disordered" evidence="2">
    <location>
        <begin position="68"/>
        <end position="87"/>
    </location>
</feature>
<feature type="coiled-coil region" evidence="1">
    <location>
        <begin position="836"/>
        <end position="863"/>
    </location>
</feature>
<evidence type="ECO:0000256" key="1">
    <source>
        <dbReference type="SAM" id="Coils"/>
    </source>
</evidence>
<organism evidence="3 4">
    <name type="scientific">Cymbomonas tetramitiformis</name>
    <dbReference type="NCBI Taxonomy" id="36881"/>
    <lineage>
        <taxon>Eukaryota</taxon>
        <taxon>Viridiplantae</taxon>
        <taxon>Chlorophyta</taxon>
        <taxon>Pyramimonadophyceae</taxon>
        <taxon>Pyramimonadales</taxon>
        <taxon>Pyramimonadaceae</taxon>
        <taxon>Cymbomonas</taxon>
    </lineage>
</organism>
<feature type="compositionally biased region" description="Low complexity" evidence="2">
    <location>
        <begin position="2841"/>
        <end position="2851"/>
    </location>
</feature>
<protein>
    <submittedName>
        <fullName evidence="3">Uncharacterized protein</fullName>
    </submittedName>
</protein>
<feature type="region of interest" description="Disordered" evidence="2">
    <location>
        <begin position="2825"/>
        <end position="2892"/>
    </location>
</feature>
<feature type="region of interest" description="Disordered" evidence="2">
    <location>
        <begin position="2616"/>
        <end position="2803"/>
    </location>
</feature>
<reference evidence="3 4" key="1">
    <citation type="journal article" date="2015" name="Genome Biol. Evol.">
        <title>Comparative Genomics of a Bacterivorous Green Alga Reveals Evolutionary Causalities and Consequences of Phago-Mixotrophic Mode of Nutrition.</title>
        <authorList>
            <person name="Burns J.A."/>
            <person name="Paasch A."/>
            <person name="Narechania A."/>
            <person name="Kim E."/>
        </authorList>
    </citation>
    <scope>NUCLEOTIDE SEQUENCE [LARGE SCALE GENOMIC DNA]</scope>
    <source>
        <strain evidence="3 4">PLY_AMNH</strain>
    </source>
</reference>
<feature type="coiled-coil region" evidence="1">
    <location>
        <begin position="220"/>
        <end position="247"/>
    </location>
</feature>
<evidence type="ECO:0000313" key="3">
    <source>
        <dbReference type="EMBL" id="KAK3251259.1"/>
    </source>
</evidence>
<feature type="compositionally biased region" description="Low complexity" evidence="2">
    <location>
        <begin position="69"/>
        <end position="83"/>
    </location>
</feature>
<feature type="compositionally biased region" description="Pro residues" evidence="2">
    <location>
        <begin position="2717"/>
        <end position="2736"/>
    </location>
</feature>
<evidence type="ECO:0000313" key="4">
    <source>
        <dbReference type="Proteomes" id="UP001190700"/>
    </source>
</evidence>
<comment type="caution">
    <text evidence="3">The sequence shown here is derived from an EMBL/GenBank/DDBJ whole genome shotgun (WGS) entry which is preliminary data.</text>
</comment>
<gene>
    <name evidence="3" type="ORF">CYMTET_39395</name>
</gene>
<feature type="compositionally biased region" description="Low complexity" evidence="2">
    <location>
        <begin position="2737"/>
        <end position="2748"/>
    </location>
</feature>
<name>A0AAE0F4I8_9CHLO</name>
<dbReference type="Proteomes" id="UP001190700">
    <property type="component" value="Unassembled WGS sequence"/>
</dbReference>
<keyword evidence="1" id="KW-0175">Coiled coil</keyword>
<dbReference type="EMBL" id="LGRX02026158">
    <property type="protein sequence ID" value="KAK3251259.1"/>
    <property type="molecule type" value="Genomic_DNA"/>
</dbReference>
<sequence length="3087" mass="346454">MEELVTCRAALETLARIHAPPPPAPLRTELIQQDARSEPLETELEGIPSPPLPEGLVGRHGMAFKRIVSGTPSTPSSETGPSEASIRRARRAETHLQTLLDEKETENRILHSRLVDRDAELEQMRDAAEAHQTVEERRLLANQEVVLGLEAEVAQLVAQRNLGEARLASAEKRAEQAEVAAIAATEAQLSATWQLSEKSEALLTEAEEGRRARSRDRLAWEAASKQAQQVEEERARLAERCRDLEIQAESQRSVIGRLKGKLDRRRGRLAEEHKEVLGAAEGAQARLVEAQGQIAALEDAAAEAALLHTKAGAQESWYQQHLIEEQEAALLEAACTTSENATLAAELERCRGNLEAARQEEGAQRVMSEAAVRELRAQMERLAEGQAQSAAAALAAECEVQRLEAECAAAQTSATAAARRLAKSEAQAAEAAASKAASNAEAKELRGLVLEVEVAQAAEASRAEEERRQAAQDEAAYEAQLSQLSAQHEVAEAHCHAALKEQQEWHASVVRELEQRHAAALEAAGKQTAERLAYVEQRYEERLAGVEAELNRCAAAAVGPRAEGVRAEKELLALEMQRGRVDDRPRGRLDGGLAVERAEHGAEGGWFTSAGNLAGSPAVSGSSKGGPMGARGPGGALEEIERRHVDEMASRCLALRAMVVELQGEKQALESDVRSLQGEVSRLRDVQHEVQVASQVMVEIEGRCDRLKLAVAEVSRGADTRLRHLEASGDRLEREAQKALTGCEARQRQLEHAQALTDAMLSRGSEAMQAAEGRLTRKIEEHAAKQDAGAAQLEARLLAEEARADGVFAAAQEREREHVDAWQRLKAVEMMMDSAVSEAEQRADREEARADRAEAEHAAAMGAATEKALHSTGVQRELEARLEVAEVGWARSQEQAAAAEGLLERAREQAVLQHAAVTEEAAARELRVTTVAVFAAKWEGTLLRLSRRRLLSALSVWRHGVGRKRQKDDTAIWQERRGRTLRARRLLRAWRQTVAWCMHAAGVWVARGRWRGARRQMAAGFFVWAGAAREWQRKERLCVRNCARRRTRQLLGMLAGWWAAWQRAVMAERGMLSSSRQLRAVKLRHTWREAFGSWWAWSKASRTRGRVLTRTTLRRSDALAGRVLTSWCHRTRRGIAFTARLHKLQRRCQLLVAGAALGGWACHAAWQQRLCGAVRRGLRRGRARLLAEGLRRFAERREAAGAWRSAVAAWALRAARQGAAEALREWEAVAITRRRCSRQLLRLHGRSLETTLKLWSGISWRRRRLGARLAQVRAKKRRHVLFGVLDALAGHAAHCRRQRHMLTSTLKSFRVESDGERLARVTRAWRMRCRLLAGVRRLGRGFKRDLLRHGFESMVQNAAECKHQRYVLSHILKSMREETPEELLARTLEAWRMRCRLLAVWYAGWAGGLSGTFYVTVVRRLGRGFKRDLLRHGFESLARNAAECKHQRYVLSHILKSMRDETPEERLARTLEAWRMRCRLLAVVRRLGRGFKRDLLRHGFESLARNAAECKHQRYVLSHILKSMREETPEERLARTLEAWRMRSQVLTVVRRLGRGFERDLLRHGFESLARNASKCKHEKRFLVHILKSMREETREERLARTLEAWRMRCRVLTVVRRLGRGFERDLLRHGFESLARNASKCKHEKRFLVYILKSMREETPEELLARTLQAWRQRHQVLAVVRRLGLGFERDLLRHAFKSMARNAAECSRLRRLGVKFLSRLQVESEEERMVRMLRNWRRQTRVLTMVKWMARGFENSLLRQSLAALRQHATDRHKQRGAISSVLRLIRIPTSTEVATMLLRGWRRRCHVLAAARRLTRRFEHEVLREWVARLARHAAECQHVADLVAYTLRPMRASSSEDRVKRLFGAWRGRAQVMAAARHMARGHDCGLLCSALHRMARHVAHCKRQQRFLTHILRMILRMVPLETAAASAVRLLRGWQGRCILLASARRLSLRRASGALRHALWQLIRHVEETRRQRRFITQTLKKMLVETVGGHMAQLLRAWRERARLRAAVQRLCRGFEHDLLHRGVACLRRHLEDCRHQRLLLTHILKSMRAESEGERVQRMLHGWRQRTRLLAVVRRRSGGFVQDLARAALAVWHHNVQHVDQKLRGQFELIARRHWDVRSLRAWRTVVVRRLCSEALVGVARRRGRGRHIVRVWAGYSAAARGRRTVLVLRALHRRCATRGAVSRVWCALARRRQWATALVARSQRCRVARMRRGVLQQWKEATAAAVALSRRGLLLQRRRRHQCLIAAVARCLGVARQRQMALAGAARVDAAHRPRLLRSRGRRTLQAWHLQAEHRARRRQAGVLHDCRRGSARLGSSLCAWAAVLARGVRMRRLGRRLLLYRRRRVLATGLTAWRETVRHQRWVRLTLERRSRQLGRAELCRCLRGLRAWGAQQAMMRGLLNRQVLLKSAHRLRLAWRMWCEYPAYWRLVCQVATTRRVLGAWQKHARHLRQLTLIEVDPLLAATHRFALVQAIEHLLCVPKRGRLVGALEGPVTTADDDPGDRRFTLWRLLQEVAGRFSRMLQPGPAVLEALARQVQTTLAEDLLVAGDDGQSGAVEVQSPGALGATARAGPRLWQEVCLELPSLSKPPPWSAAEALYEHWASRTSENDAGDDMKGEEQQESEHNPYTHLRLRSMPRASEESRADQDSSGGGPIALASPFRFALASNSRNGSPSAGALPLQTQSPRAPASPRVSLLQHVQTAAASIPPPQPSPSPQVPHDPPQQLPPSQSVLSPFLQTSPPPQHQSQPQPHQGRLLQGPAGHEAAPPTSTPPAPTSPLSPLASPPAPAATPDTALAATSVLLPEQAWPPASSLLSAETQPDTGSVPPPVLVVDPPAEAPVAPAPAIPAAPTATRDPTRQSRLDLVPPGSPLPRANGGVSTTRDEATFQPANNHADMPQATPAADVEHAVPAPSPLAMLTPLTAGRVGMGFGEEALSKSELSTAAVTSTDLPSQFQRANPSAFSRSLTSQDTWAHPIPPLQPAIDSVSLPQAFVDTEPHHNTPSTGMHVRSTGWQQSTAPFQESEEHAQFQPHSPLIQPHLAHNYAGAGPLPSTHQHPLVNTVLQILNNRAGSNQFQ</sequence>
<evidence type="ECO:0000256" key="2">
    <source>
        <dbReference type="SAM" id="MobiDB-lite"/>
    </source>
</evidence>
<feature type="compositionally biased region" description="Basic and acidic residues" evidence="2">
    <location>
        <begin position="2623"/>
        <end position="2637"/>
    </location>
</feature>
<keyword evidence="4" id="KW-1185">Reference proteome</keyword>
<dbReference type="PANTHER" id="PTHR24216">
    <property type="entry name" value="PAXILLIN-RELATED"/>
    <property type="match status" value="1"/>
</dbReference>
<feature type="coiled-coil region" evidence="1">
    <location>
        <begin position="393"/>
        <end position="420"/>
    </location>
</feature>
<feature type="compositionally biased region" description="Pro residues" evidence="2">
    <location>
        <begin position="2779"/>
        <end position="2799"/>
    </location>
</feature>
<feature type="coiled-coil region" evidence="1">
    <location>
        <begin position="454"/>
        <end position="487"/>
    </location>
</feature>
<accession>A0AAE0F4I8</accession>
<proteinExistence type="predicted"/>
<feature type="coiled-coil region" evidence="1">
    <location>
        <begin position="659"/>
        <end position="686"/>
    </location>
</feature>